<evidence type="ECO:0000313" key="2">
    <source>
        <dbReference type="EMBL" id="OTO10583.1"/>
    </source>
</evidence>
<name>A0A242CK30_9ENTE</name>
<reference evidence="1 3" key="2">
    <citation type="submission" date="2018-07" db="EMBL/GenBank/DDBJ databases">
        <title>The Genome Sequence of Enterococcus sp. DIV0659b.</title>
        <authorList>
            <consortium name="The Broad Institute Genomics Platform"/>
            <consortium name="The Broad Institute Genomic Center for Infectious Diseases"/>
            <person name="Earl A."/>
            <person name="Manson A."/>
            <person name="Schwartman J."/>
            <person name="Gilmore M."/>
            <person name="Abouelleil A."/>
            <person name="Cao P."/>
            <person name="Chapman S."/>
            <person name="Cusick C."/>
            <person name="Shea T."/>
            <person name="Young S."/>
            <person name="Neafsey D."/>
            <person name="Nusbaum C."/>
            <person name="Birren B."/>
        </authorList>
    </citation>
    <scope>NUCLEOTIDE SEQUENCE [LARGE SCALE GENOMIC DNA]</scope>
    <source>
        <strain evidence="1 3">4G2_DIV0659</strain>
    </source>
</reference>
<dbReference type="STRING" id="1834181.A5880_001267"/>
<dbReference type="OrthoDB" id="2182675at2"/>
<dbReference type="EMBL" id="NGLE02000001">
    <property type="protein sequence ID" value="MEI5992651.1"/>
    <property type="molecule type" value="Genomic_DNA"/>
</dbReference>
<comment type="caution">
    <text evidence="2">The sequence shown here is derived from an EMBL/GenBank/DDBJ whole genome shotgun (WGS) entry which is preliminary data.</text>
</comment>
<evidence type="ECO:0000313" key="3">
    <source>
        <dbReference type="Proteomes" id="UP000195139"/>
    </source>
</evidence>
<evidence type="ECO:0008006" key="4">
    <source>
        <dbReference type="Google" id="ProtNLM"/>
    </source>
</evidence>
<dbReference type="SUPFAM" id="SSF52540">
    <property type="entry name" value="P-loop containing nucleoside triphosphate hydrolases"/>
    <property type="match status" value="1"/>
</dbReference>
<dbReference type="RefSeq" id="WP_086330195.1">
    <property type="nucleotide sequence ID" value="NZ_NGLE02000001.1"/>
</dbReference>
<organism evidence="2">
    <name type="scientific">Candidatus Enterococcus mansonii</name>
    <dbReference type="NCBI Taxonomy" id="1834181"/>
    <lineage>
        <taxon>Bacteria</taxon>
        <taxon>Bacillati</taxon>
        <taxon>Bacillota</taxon>
        <taxon>Bacilli</taxon>
        <taxon>Lactobacillales</taxon>
        <taxon>Enterococcaceae</taxon>
        <taxon>Enterococcus</taxon>
    </lineage>
</organism>
<reference evidence="2" key="1">
    <citation type="submission" date="2017-05" db="EMBL/GenBank/DDBJ databases">
        <title>The Genome Sequence of Enterococcus sp. 4G2_DIV0659.</title>
        <authorList>
            <consortium name="The Broad Institute Genomics Platform"/>
            <consortium name="The Broad Institute Genomic Center for Infectious Diseases"/>
            <person name="Earl A."/>
            <person name="Manson A."/>
            <person name="Schwartman J."/>
            <person name="Gilmore M."/>
            <person name="Abouelleil A."/>
            <person name="Cao P."/>
            <person name="Chapman S."/>
            <person name="Cusick C."/>
            <person name="Shea T."/>
            <person name="Young S."/>
            <person name="Neafsey D."/>
            <person name="Nusbaum C."/>
            <person name="Birren B."/>
        </authorList>
    </citation>
    <scope>NUCLEOTIDE SEQUENCE [LARGE SCALE GENOMIC DNA]</scope>
    <source>
        <strain evidence="2">4G2_DIV0659</strain>
    </source>
</reference>
<dbReference type="Gene3D" id="3.40.50.300">
    <property type="entry name" value="P-loop containing nucleotide triphosphate hydrolases"/>
    <property type="match status" value="1"/>
</dbReference>
<dbReference type="AlphaFoldDB" id="A0A242CK30"/>
<accession>A0A242CK30</accession>
<dbReference type="EMBL" id="NGLE01000001">
    <property type="protein sequence ID" value="OTO10583.1"/>
    <property type="molecule type" value="Genomic_DNA"/>
</dbReference>
<proteinExistence type="predicted"/>
<gene>
    <name evidence="1" type="ORF">A5880_000173</name>
    <name evidence="2" type="ORF">A5880_001267</name>
</gene>
<protein>
    <recommendedName>
        <fullName evidence="4">ABC transporter domain-containing protein</fullName>
    </recommendedName>
</protein>
<sequence>MSYSLEKNWTNDSFKQLVEQQHMTVILEDQSSIQADFYFLIDRTFDMKQSMAIGFISSENTFLSYLSIKDNLFVGSSIKEKHKKQLLTEYFEYVGLVMSTLNKSEKQLTTFERIKLQLVQLMLINKDIIIIDDIFQELSITQRQELLPLLQKITKEKKKAILVLTNDIQIAESPYMDRIINKIA</sequence>
<evidence type="ECO:0000313" key="1">
    <source>
        <dbReference type="EMBL" id="MEI5992651.1"/>
    </source>
</evidence>
<keyword evidence="3" id="KW-1185">Reference proteome</keyword>
<dbReference type="InterPro" id="IPR027417">
    <property type="entry name" value="P-loop_NTPase"/>
</dbReference>
<dbReference type="Proteomes" id="UP000195139">
    <property type="component" value="Unassembled WGS sequence"/>
</dbReference>